<evidence type="ECO:0000313" key="1">
    <source>
        <dbReference type="EMBL" id="GIX96930.1"/>
    </source>
</evidence>
<evidence type="ECO:0008006" key="3">
    <source>
        <dbReference type="Google" id="ProtNLM"/>
    </source>
</evidence>
<proteinExistence type="predicted"/>
<comment type="caution">
    <text evidence="1">The sequence shown here is derived from an EMBL/GenBank/DDBJ whole genome shotgun (WGS) entry which is preliminary data.</text>
</comment>
<organism evidence="1 2">
    <name type="scientific">Caerostris darwini</name>
    <dbReference type="NCBI Taxonomy" id="1538125"/>
    <lineage>
        <taxon>Eukaryota</taxon>
        <taxon>Metazoa</taxon>
        <taxon>Ecdysozoa</taxon>
        <taxon>Arthropoda</taxon>
        <taxon>Chelicerata</taxon>
        <taxon>Arachnida</taxon>
        <taxon>Araneae</taxon>
        <taxon>Araneomorphae</taxon>
        <taxon>Entelegynae</taxon>
        <taxon>Araneoidea</taxon>
        <taxon>Araneidae</taxon>
        <taxon>Caerostris</taxon>
    </lineage>
</organism>
<sequence>MRQSDHRFSCLQILKRRKGEMVHPSPFLSDIRFLFPLLHYLQRIEWQGKYLSSSSSSPILPPPPFPRRKSFCPLEQLSKFHLILSGFKPGRLSPKSLSLISVYRDTKRQTILDNLIIASDAYRS</sequence>
<protein>
    <recommendedName>
        <fullName evidence="3">Maturase K</fullName>
    </recommendedName>
</protein>
<dbReference type="AlphaFoldDB" id="A0AAV4PKI1"/>
<accession>A0AAV4PKI1</accession>
<dbReference type="Proteomes" id="UP001054837">
    <property type="component" value="Unassembled WGS sequence"/>
</dbReference>
<evidence type="ECO:0000313" key="2">
    <source>
        <dbReference type="Proteomes" id="UP001054837"/>
    </source>
</evidence>
<keyword evidence="2" id="KW-1185">Reference proteome</keyword>
<dbReference type="EMBL" id="BPLQ01002991">
    <property type="protein sequence ID" value="GIX96930.1"/>
    <property type="molecule type" value="Genomic_DNA"/>
</dbReference>
<reference evidence="1 2" key="1">
    <citation type="submission" date="2021-06" db="EMBL/GenBank/DDBJ databases">
        <title>Caerostris darwini draft genome.</title>
        <authorList>
            <person name="Kono N."/>
            <person name="Arakawa K."/>
        </authorList>
    </citation>
    <scope>NUCLEOTIDE SEQUENCE [LARGE SCALE GENOMIC DNA]</scope>
</reference>
<gene>
    <name evidence="1" type="ORF">CDAR_563611</name>
</gene>
<name>A0AAV4PKI1_9ARAC</name>